<evidence type="ECO:0000256" key="8">
    <source>
        <dbReference type="ARBA" id="ARBA00022840"/>
    </source>
</evidence>
<dbReference type="Gene3D" id="3.30.310.200">
    <property type="match status" value="1"/>
</dbReference>
<dbReference type="Pfam" id="PF00560">
    <property type="entry name" value="LRR_1"/>
    <property type="match status" value="2"/>
</dbReference>
<dbReference type="PROSITE" id="PS51450">
    <property type="entry name" value="LRR"/>
    <property type="match status" value="3"/>
</dbReference>
<proteinExistence type="predicted"/>
<gene>
    <name evidence="13" type="ORF">MNBD_CHLOROFLEXI01-3660</name>
</gene>
<keyword evidence="6" id="KW-0547">Nucleotide-binding</keyword>
<dbReference type="SUPFAM" id="SSF52058">
    <property type="entry name" value="L domain-like"/>
    <property type="match status" value="1"/>
</dbReference>
<dbReference type="Gene3D" id="1.10.10.2200">
    <property type="match status" value="1"/>
</dbReference>
<keyword evidence="9" id="KW-0342">GTP-binding</keyword>
<evidence type="ECO:0000256" key="3">
    <source>
        <dbReference type="ARBA" id="ARBA00022614"/>
    </source>
</evidence>
<evidence type="ECO:0000256" key="10">
    <source>
        <dbReference type="ARBA" id="ARBA00047899"/>
    </source>
</evidence>
<dbReference type="InterPro" id="IPR003591">
    <property type="entry name" value="Leu-rich_rpt_typical-subtyp"/>
</dbReference>
<evidence type="ECO:0000256" key="9">
    <source>
        <dbReference type="ARBA" id="ARBA00023134"/>
    </source>
</evidence>
<sequence>MNQQELRQLIDEAAADGRTELDLRGKGLTKLSPEIEKLVNLTKLDLGSNYLTTMPPEIGQLTNLTELHLGSNKLTAVPPEIDQLTSLKWLNLGYNQLMIVPAEIWQLTSLTSLVLDGNQLTVIPSKIGQLTSLTELYLTENQLTALPPEIGQLTSLTSLVLIGNNLTAVPSEIGQLGSLTKLDLSFNKLEDLPKSLQQLTQLKTLNLNDNPALGISQEVLAQANNPSLILKAYFGERQPLHEAKMLLVGQGGVGKTALARRLRRDLPPDQNQGKTDGIDIRKWQITATPITLNLWDFGGQGVYQATHQFFFTSRSLYLVVVNARTGEQESRLRHWLKLVASLSNNAPVIIVVNKQDEHALQLDERELKYKYPNLLTIIPTSCTTGAGIDDLREAIAAALSHLPHIYDRFPVDWLELKAQLEKMAGNYITYERYAEYCRDAGIVERADQRSWVKVLHQLGVVLNYQDDQYRQLEGTHVLKPEWVTDGVYRILSDPKQRIAKNNGILTPAILDHILDPDDYPHHQQTFIVGMMQKFELSFRLPNGQNQHLIPDLLPKEQPDAAETGFFEKTQFLAFEIHYTAFMPESILSRFMVGMMAALDRQASWRSGAVLHFGGNHALVRADLEARKLFITIAGAEATRRSLLNSIRMQLHAIHATFPNLPLTEQIPIPDAPNKTIAYHALCNLEERGIVHYYDAVNDVDLDVKGLLDGVETAALRRERQLQERLNQGDLEGLMQLCFDLEPPVAYENLPGLTKSAKTRELVQFMGRNGRLDELEAAMRR</sequence>
<dbReference type="Gene3D" id="3.80.10.10">
    <property type="entry name" value="Ribonuclease Inhibitor"/>
    <property type="match status" value="2"/>
</dbReference>
<keyword evidence="8" id="KW-0067">ATP-binding</keyword>
<dbReference type="Pfam" id="PF25497">
    <property type="entry name" value="COR-B"/>
    <property type="match status" value="1"/>
</dbReference>
<comment type="catalytic activity">
    <reaction evidence="11">
        <text>L-seryl-[protein] + ATP = O-phospho-L-seryl-[protein] + ADP + H(+)</text>
        <dbReference type="Rhea" id="RHEA:17989"/>
        <dbReference type="Rhea" id="RHEA-COMP:9863"/>
        <dbReference type="Rhea" id="RHEA-COMP:11604"/>
        <dbReference type="ChEBI" id="CHEBI:15378"/>
        <dbReference type="ChEBI" id="CHEBI:29999"/>
        <dbReference type="ChEBI" id="CHEBI:30616"/>
        <dbReference type="ChEBI" id="CHEBI:83421"/>
        <dbReference type="ChEBI" id="CHEBI:456216"/>
        <dbReference type="EC" id="2.7.11.1"/>
    </reaction>
</comment>
<dbReference type="GO" id="GO:0005525">
    <property type="term" value="F:GTP binding"/>
    <property type="evidence" value="ECO:0007669"/>
    <property type="project" value="InterPro"/>
</dbReference>
<dbReference type="InterPro" id="IPR032171">
    <property type="entry name" value="COR-A"/>
</dbReference>
<evidence type="ECO:0000256" key="5">
    <source>
        <dbReference type="ARBA" id="ARBA00022737"/>
    </source>
</evidence>
<dbReference type="GO" id="GO:0004674">
    <property type="term" value="F:protein serine/threonine kinase activity"/>
    <property type="evidence" value="ECO:0007669"/>
    <property type="project" value="UniProtKB-KW"/>
</dbReference>
<dbReference type="GO" id="GO:0005524">
    <property type="term" value="F:ATP binding"/>
    <property type="evidence" value="ECO:0007669"/>
    <property type="project" value="UniProtKB-KW"/>
</dbReference>
<name>A0A3B0WFT1_9ZZZZ</name>
<comment type="catalytic activity">
    <reaction evidence="10">
        <text>L-threonyl-[protein] + ATP = O-phospho-L-threonyl-[protein] + ADP + H(+)</text>
        <dbReference type="Rhea" id="RHEA:46608"/>
        <dbReference type="Rhea" id="RHEA-COMP:11060"/>
        <dbReference type="Rhea" id="RHEA-COMP:11605"/>
        <dbReference type="ChEBI" id="CHEBI:15378"/>
        <dbReference type="ChEBI" id="CHEBI:30013"/>
        <dbReference type="ChEBI" id="CHEBI:30616"/>
        <dbReference type="ChEBI" id="CHEBI:61977"/>
        <dbReference type="ChEBI" id="CHEBI:456216"/>
        <dbReference type="EC" id="2.7.11.1"/>
    </reaction>
</comment>
<dbReference type="SMART" id="SM00175">
    <property type="entry name" value="RAB"/>
    <property type="match status" value="1"/>
</dbReference>
<dbReference type="PRINTS" id="PR00449">
    <property type="entry name" value="RASTRNSFRMNG"/>
</dbReference>
<dbReference type="GO" id="GO:0005737">
    <property type="term" value="C:cytoplasm"/>
    <property type="evidence" value="ECO:0007669"/>
    <property type="project" value="TreeGrafter"/>
</dbReference>
<dbReference type="NCBIfam" id="TIGR00231">
    <property type="entry name" value="small_GTP"/>
    <property type="match status" value="1"/>
</dbReference>
<keyword evidence="3" id="KW-0433">Leucine-rich repeat</keyword>
<dbReference type="PROSITE" id="PS51424">
    <property type="entry name" value="ROC"/>
    <property type="match status" value="1"/>
</dbReference>
<keyword evidence="4" id="KW-0808">Transferase</keyword>
<dbReference type="Pfam" id="PF19960">
    <property type="entry name" value="EAD7"/>
    <property type="match status" value="1"/>
</dbReference>
<dbReference type="Gene3D" id="1.10.10.10">
    <property type="entry name" value="Winged helix-like DNA-binding domain superfamily/Winged helix DNA-binding domain"/>
    <property type="match status" value="1"/>
</dbReference>
<evidence type="ECO:0000256" key="7">
    <source>
        <dbReference type="ARBA" id="ARBA00022777"/>
    </source>
</evidence>
<evidence type="ECO:0000256" key="4">
    <source>
        <dbReference type="ARBA" id="ARBA00022679"/>
    </source>
</evidence>
<evidence type="ECO:0000259" key="12">
    <source>
        <dbReference type="PROSITE" id="PS51424"/>
    </source>
</evidence>
<dbReference type="SMART" id="SM00369">
    <property type="entry name" value="LRR_TYP"/>
    <property type="match status" value="8"/>
</dbReference>
<dbReference type="InterPro" id="IPR036388">
    <property type="entry name" value="WH-like_DNA-bd_sf"/>
</dbReference>
<dbReference type="SUPFAM" id="SSF52540">
    <property type="entry name" value="P-loop containing nucleoside triphosphate hydrolases"/>
    <property type="match status" value="1"/>
</dbReference>
<dbReference type="Gene3D" id="3.40.50.300">
    <property type="entry name" value="P-loop containing nucleotide triphosphate hydrolases"/>
    <property type="match status" value="1"/>
</dbReference>
<accession>A0A3B0WFT1</accession>
<dbReference type="Pfam" id="PF13855">
    <property type="entry name" value="LRR_8"/>
    <property type="match status" value="2"/>
</dbReference>
<organism evidence="13">
    <name type="scientific">hydrothermal vent metagenome</name>
    <dbReference type="NCBI Taxonomy" id="652676"/>
    <lineage>
        <taxon>unclassified sequences</taxon>
        <taxon>metagenomes</taxon>
        <taxon>ecological metagenomes</taxon>
    </lineage>
</organism>
<dbReference type="InterPro" id="IPR001611">
    <property type="entry name" value="Leu-rich_rpt"/>
</dbReference>
<dbReference type="InterPro" id="IPR005225">
    <property type="entry name" value="Small_GTP-bd"/>
</dbReference>
<evidence type="ECO:0000313" key="13">
    <source>
        <dbReference type="EMBL" id="VAW43306.1"/>
    </source>
</evidence>
<dbReference type="InterPro" id="IPR057263">
    <property type="entry name" value="COR-B"/>
</dbReference>
<dbReference type="Pfam" id="PF16095">
    <property type="entry name" value="COR-A"/>
    <property type="match status" value="1"/>
</dbReference>
<dbReference type="PANTHER" id="PTHR48051:SF1">
    <property type="entry name" value="RAS SUPPRESSOR PROTEIN 1"/>
    <property type="match status" value="1"/>
</dbReference>
<keyword evidence="7" id="KW-0418">Kinase</keyword>
<dbReference type="InterPro" id="IPR032675">
    <property type="entry name" value="LRR_dom_sf"/>
</dbReference>
<keyword evidence="2" id="KW-0723">Serine/threonine-protein kinase</keyword>
<dbReference type="InterPro" id="IPR027417">
    <property type="entry name" value="P-loop_NTPase"/>
</dbReference>
<evidence type="ECO:0000256" key="1">
    <source>
        <dbReference type="ARBA" id="ARBA00012513"/>
    </source>
</evidence>
<dbReference type="Pfam" id="PF08477">
    <property type="entry name" value="Roc"/>
    <property type="match status" value="1"/>
</dbReference>
<dbReference type="EC" id="2.7.11.1" evidence="1"/>
<dbReference type="InterPro" id="IPR045435">
    <property type="entry name" value="EAD7"/>
</dbReference>
<evidence type="ECO:0000256" key="6">
    <source>
        <dbReference type="ARBA" id="ARBA00022741"/>
    </source>
</evidence>
<reference evidence="13" key="1">
    <citation type="submission" date="2018-06" db="EMBL/GenBank/DDBJ databases">
        <authorList>
            <person name="Zhirakovskaya E."/>
        </authorList>
    </citation>
    <scope>NUCLEOTIDE SEQUENCE</scope>
</reference>
<dbReference type="InterPro" id="IPR020859">
    <property type="entry name" value="ROC"/>
</dbReference>
<dbReference type="SMART" id="SM00364">
    <property type="entry name" value="LRR_BAC"/>
    <property type="match status" value="6"/>
</dbReference>
<dbReference type="PANTHER" id="PTHR48051">
    <property type="match status" value="1"/>
</dbReference>
<dbReference type="EMBL" id="UOEU01001061">
    <property type="protein sequence ID" value="VAW43306.1"/>
    <property type="molecule type" value="Genomic_DNA"/>
</dbReference>
<dbReference type="InterPro" id="IPR050216">
    <property type="entry name" value="LRR_domain-containing"/>
</dbReference>
<keyword evidence="5" id="KW-0677">Repeat</keyword>
<evidence type="ECO:0000256" key="2">
    <source>
        <dbReference type="ARBA" id="ARBA00022527"/>
    </source>
</evidence>
<feature type="domain" description="Roc" evidence="12">
    <location>
        <begin position="236"/>
        <end position="402"/>
    </location>
</feature>
<evidence type="ECO:0000256" key="11">
    <source>
        <dbReference type="ARBA" id="ARBA00048679"/>
    </source>
</evidence>
<dbReference type="AlphaFoldDB" id="A0A3B0WFT1"/>
<protein>
    <recommendedName>
        <fullName evidence="1">non-specific serine/threonine protein kinase</fullName>
        <ecNumber evidence="1">2.7.11.1</ecNumber>
    </recommendedName>
</protein>